<keyword evidence="3" id="KW-1185">Reference proteome</keyword>
<feature type="domain" description="STAS" evidence="1">
    <location>
        <begin position="34"/>
        <end position="81"/>
    </location>
</feature>
<dbReference type="RefSeq" id="WP_219533024.1">
    <property type="nucleotide sequence ID" value="NZ_JAHKRM010000016.1"/>
</dbReference>
<dbReference type="CDD" id="cd07043">
    <property type="entry name" value="STAS_anti-anti-sigma_factors"/>
    <property type="match status" value="1"/>
</dbReference>
<evidence type="ECO:0000259" key="1">
    <source>
        <dbReference type="PROSITE" id="PS50801"/>
    </source>
</evidence>
<dbReference type="Pfam" id="PF13466">
    <property type="entry name" value="STAS_2"/>
    <property type="match status" value="1"/>
</dbReference>
<dbReference type="InterPro" id="IPR002645">
    <property type="entry name" value="STAS_dom"/>
</dbReference>
<evidence type="ECO:0000313" key="2">
    <source>
        <dbReference type="EMBL" id="MFD1539142.1"/>
    </source>
</evidence>
<comment type="caution">
    <text evidence="2">The sequence shown here is derived from an EMBL/GenBank/DDBJ whole genome shotgun (WGS) entry which is preliminary data.</text>
</comment>
<name>A0ABW4G8S1_9ACTN</name>
<sequence length="112" mass="12519">MTANGETADTTERLLYEDGQLRVFLRARCEVPALALRGEIDITNSWALAQTLAKARESGGTHIVVDTSELTFIDLSGLRVLALPALDPGERWIHLRNLTPFQQRLLSLLGWY</sequence>
<proteinExistence type="predicted"/>
<evidence type="ECO:0000313" key="3">
    <source>
        <dbReference type="Proteomes" id="UP001597097"/>
    </source>
</evidence>
<dbReference type="InterPro" id="IPR058548">
    <property type="entry name" value="MlaB-like_STAS"/>
</dbReference>
<dbReference type="EMBL" id="JBHUCM010000016">
    <property type="protein sequence ID" value="MFD1539142.1"/>
    <property type="molecule type" value="Genomic_DNA"/>
</dbReference>
<gene>
    <name evidence="2" type="ORF">ACFSJ0_18950</name>
</gene>
<accession>A0ABW4G8S1</accession>
<dbReference type="Proteomes" id="UP001597097">
    <property type="component" value="Unassembled WGS sequence"/>
</dbReference>
<organism evidence="2 3">
    <name type="scientific">Nonomuraea guangzhouensis</name>
    <dbReference type="NCBI Taxonomy" id="1291555"/>
    <lineage>
        <taxon>Bacteria</taxon>
        <taxon>Bacillati</taxon>
        <taxon>Actinomycetota</taxon>
        <taxon>Actinomycetes</taxon>
        <taxon>Streptosporangiales</taxon>
        <taxon>Streptosporangiaceae</taxon>
        <taxon>Nonomuraea</taxon>
    </lineage>
</organism>
<reference evidence="3" key="1">
    <citation type="journal article" date="2019" name="Int. J. Syst. Evol. Microbiol.">
        <title>The Global Catalogue of Microorganisms (GCM) 10K type strain sequencing project: providing services to taxonomists for standard genome sequencing and annotation.</title>
        <authorList>
            <consortium name="The Broad Institute Genomics Platform"/>
            <consortium name="The Broad Institute Genome Sequencing Center for Infectious Disease"/>
            <person name="Wu L."/>
            <person name="Ma J."/>
        </authorList>
    </citation>
    <scope>NUCLEOTIDE SEQUENCE [LARGE SCALE GENOMIC DNA]</scope>
    <source>
        <strain evidence="3">CGMCC 1.15399</strain>
    </source>
</reference>
<protein>
    <submittedName>
        <fullName evidence="2">STAS domain-containing protein</fullName>
    </submittedName>
</protein>
<dbReference type="PROSITE" id="PS50801">
    <property type="entry name" value="STAS"/>
    <property type="match status" value="1"/>
</dbReference>